<gene>
    <name evidence="1" type="ORF">D3H65_31205</name>
</gene>
<dbReference type="EMBL" id="CP032157">
    <property type="protein sequence ID" value="AXY78843.1"/>
    <property type="molecule type" value="Genomic_DNA"/>
</dbReference>
<dbReference type="Pfam" id="PF10946">
    <property type="entry name" value="DUF2625"/>
    <property type="match status" value="1"/>
</dbReference>
<evidence type="ECO:0000313" key="2">
    <source>
        <dbReference type="Proteomes" id="UP000263900"/>
    </source>
</evidence>
<name>A0A3B7MZ06_9BACT</name>
<dbReference type="InterPro" id="IPR021239">
    <property type="entry name" value="DUF2625"/>
</dbReference>
<dbReference type="AlphaFoldDB" id="A0A3B7MZ06"/>
<protein>
    <submittedName>
        <fullName evidence="1">DUF2625 domain-containing protein</fullName>
    </submittedName>
</protein>
<reference evidence="1 2" key="1">
    <citation type="submission" date="2018-09" db="EMBL/GenBank/DDBJ databases">
        <title>Genome sequencing of strain 6GH32-13.</title>
        <authorList>
            <person name="Weon H.-Y."/>
            <person name="Heo J."/>
            <person name="Kwon S.-W."/>
        </authorList>
    </citation>
    <scope>NUCLEOTIDE SEQUENCE [LARGE SCALE GENOMIC DNA]</scope>
    <source>
        <strain evidence="1 2">5GH32-13</strain>
    </source>
</reference>
<proteinExistence type="predicted"/>
<sequence>MRPLEALIDKNDPGWPLIRSWIDTAKNKVEVLPADPSKAGDALFNTQVTTQSPMGAVVYMTGGLLIDHGWIRILGSGNARLTRSLPEWNKGKSFQEYGEAPGYWLIADDVLGGFFAVNTGTFSREKIGNVYYLAPDNLEWEDLNMTYAGFLHFCLNGNLDKYYEGFRWKDWQKEVAKLPGDKVYMFFPFLWSKDWKDINKVTREEAPADQQFKFNMETRKRLGLETNYHK</sequence>
<dbReference type="KEGG" id="pseg:D3H65_31205"/>
<accession>A0A3B7MZ06</accession>
<dbReference type="Proteomes" id="UP000263900">
    <property type="component" value="Chromosome"/>
</dbReference>
<dbReference type="OrthoDB" id="1550811at2"/>
<evidence type="ECO:0000313" key="1">
    <source>
        <dbReference type="EMBL" id="AXY78843.1"/>
    </source>
</evidence>
<keyword evidence="2" id="KW-1185">Reference proteome</keyword>
<dbReference type="NCBIfam" id="NF008498">
    <property type="entry name" value="PRK11408.1-5"/>
    <property type="match status" value="1"/>
</dbReference>
<organism evidence="1 2">
    <name type="scientific">Paraflavitalea soli</name>
    <dbReference type="NCBI Taxonomy" id="2315862"/>
    <lineage>
        <taxon>Bacteria</taxon>
        <taxon>Pseudomonadati</taxon>
        <taxon>Bacteroidota</taxon>
        <taxon>Chitinophagia</taxon>
        <taxon>Chitinophagales</taxon>
        <taxon>Chitinophagaceae</taxon>
        <taxon>Paraflavitalea</taxon>
    </lineage>
</organism>